<dbReference type="Pfam" id="PF15724">
    <property type="entry name" value="TMEM119"/>
    <property type="match status" value="1"/>
</dbReference>
<organism evidence="3 4">
    <name type="scientific">Umbra pygmaea</name>
    <name type="common">Eastern mudminnow</name>
    <dbReference type="NCBI Taxonomy" id="75934"/>
    <lineage>
        <taxon>Eukaryota</taxon>
        <taxon>Metazoa</taxon>
        <taxon>Chordata</taxon>
        <taxon>Craniata</taxon>
        <taxon>Vertebrata</taxon>
        <taxon>Euteleostomi</taxon>
        <taxon>Actinopterygii</taxon>
        <taxon>Neopterygii</taxon>
        <taxon>Teleostei</taxon>
        <taxon>Protacanthopterygii</taxon>
        <taxon>Esociformes</taxon>
        <taxon>Umbridae</taxon>
        <taxon>Umbra</taxon>
    </lineage>
</organism>
<gene>
    <name evidence="3" type="ORF">UPYG_G00283840</name>
</gene>
<reference evidence="3 4" key="1">
    <citation type="submission" date="2024-06" db="EMBL/GenBank/DDBJ databases">
        <authorList>
            <person name="Pan Q."/>
            <person name="Wen M."/>
            <person name="Jouanno E."/>
            <person name="Zahm M."/>
            <person name="Klopp C."/>
            <person name="Cabau C."/>
            <person name="Louis A."/>
            <person name="Berthelot C."/>
            <person name="Parey E."/>
            <person name="Roest Crollius H."/>
            <person name="Montfort J."/>
            <person name="Robinson-Rechavi M."/>
            <person name="Bouchez O."/>
            <person name="Lampietro C."/>
            <person name="Lopez Roques C."/>
            <person name="Donnadieu C."/>
            <person name="Postlethwait J."/>
            <person name="Bobe J."/>
            <person name="Verreycken H."/>
            <person name="Guiguen Y."/>
        </authorList>
    </citation>
    <scope>NUCLEOTIDE SEQUENCE [LARGE SCALE GENOMIC DNA]</scope>
    <source>
        <strain evidence="3">Up_M1</strain>
        <tissue evidence="3">Testis</tissue>
    </source>
</reference>
<keyword evidence="2" id="KW-0812">Transmembrane</keyword>
<feature type="transmembrane region" description="Helical" evidence="2">
    <location>
        <begin position="108"/>
        <end position="131"/>
    </location>
</feature>
<evidence type="ECO:0000256" key="2">
    <source>
        <dbReference type="SAM" id="Phobius"/>
    </source>
</evidence>
<accession>A0ABD0W3M3</accession>
<sequence>MHPEFKRSLFCNCSLLGEVLREMTFLMALHLIGLSVTLWSSPCLATPLLRNMLLEGSAEGEELGSLIPTPFATASNGPASESSTDSSGSTQVQKSLLNLMVDFLQENMLLILVASILFITVFLILCCACIMSRKHKVNAYYPSSFPSKMYVDARDKSGDAKLFNEVPWKPTNQQQAEPTDSSKQLQEDIMRATKNLRTASKPSLAERQEKDPGQTAVDRSPDVKVQAEGENIEAVEVNEPSNVPEQREEICQLSDIEVQESSCSEQPDTLPEQTVPEKEDESLPGGESTLVPVQLQANQEEDRQDSTVTQSIPLITGEKTAF</sequence>
<dbReference type="PANTHER" id="PTHR28645">
    <property type="entry name" value="TRANSMEMBRANE PROTEIN 119"/>
    <property type="match status" value="1"/>
</dbReference>
<proteinExistence type="predicted"/>
<evidence type="ECO:0000313" key="3">
    <source>
        <dbReference type="EMBL" id="KAL0965639.1"/>
    </source>
</evidence>
<keyword evidence="4" id="KW-1185">Reference proteome</keyword>
<dbReference type="InterPro" id="IPR031453">
    <property type="entry name" value="TMEM119"/>
</dbReference>
<name>A0ABD0W3M3_UMBPY</name>
<feature type="region of interest" description="Disordered" evidence="1">
    <location>
        <begin position="256"/>
        <end position="322"/>
    </location>
</feature>
<comment type="caution">
    <text evidence="3">The sequence shown here is derived from an EMBL/GenBank/DDBJ whole genome shotgun (WGS) entry which is preliminary data.</text>
</comment>
<evidence type="ECO:0000256" key="1">
    <source>
        <dbReference type="SAM" id="MobiDB-lite"/>
    </source>
</evidence>
<keyword evidence="2" id="KW-0472">Membrane</keyword>
<evidence type="ECO:0008006" key="5">
    <source>
        <dbReference type="Google" id="ProtNLM"/>
    </source>
</evidence>
<feature type="region of interest" description="Disordered" evidence="1">
    <location>
        <begin position="165"/>
        <end position="228"/>
    </location>
</feature>
<dbReference type="Proteomes" id="UP001557470">
    <property type="component" value="Unassembled WGS sequence"/>
</dbReference>
<dbReference type="PANTHER" id="PTHR28645:SF1">
    <property type="entry name" value="TRANSMEMBRANE PROTEIN 119"/>
    <property type="match status" value="1"/>
</dbReference>
<dbReference type="AlphaFoldDB" id="A0ABD0W3M3"/>
<protein>
    <recommendedName>
        <fullName evidence="5">Transmembrane protein 119</fullName>
    </recommendedName>
</protein>
<keyword evidence="2" id="KW-1133">Transmembrane helix</keyword>
<evidence type="ECO:0000313" key="4">
    <source>
        <dbReference type="Proteomes" id="UP001557470"/>
    </source>
</evidence>
<feature type="compositionally biased region" description="Polar residues" evidence="1">
    <location>
        <begin position="170"/>
        <end position="184"/>
    </location>
</feature>
<dbReference type="EMBL" id="JAGEUA010000009">
    <property type="protein sequence ID" value="KAL0965639.1"/>
    <property type="molecule type" value="Genomic_DNA"/>
</dbReference>